<reference evidence="10" key="1">
    <citation type="journal article" date="2020" name="Stud. Mycol.">
        <title>101 Dothideomycetes genomes: a test case for predicting lifestyles and emergence of pathogens.</title>
        <authorList>
            <person name="Haridas S."/>
            <person name="Albert R."/>
            <person name="Binder M."/>
            <person name="Bloem J."/>
            <person name="Labutti K."/>
            <person name="Salamov A."/>
            <person name="Andreopoulos B."/>
            <person name="Baker S."/>
            <person name="Barry K."/>
            <person name="Bills G."/>
            <person name="Bluhm B."/>
            <person name="Cannon C."/>
            <person name="Castanera R."/>
            <person name="Culley D."/>
            <person name="Daum C."/>
            <person name="Ezra D."/>
            <person name="Gonzalez J."/>
            <person name="Henrissat B."/>
            <person name="Kuo A."/>
            <person name="Liang C."/>
            <person name="Lipzen A."/>
            <person name="Lutzoni F."/>
            <person name="Magnuson J."/>
            <person name="Mondo S."/>
            <person name="Nolan M."/>
            <person name="Ohm R."/>
            <person name="Pangilinan J."/>
            <person name="Park H.-J."/>
            <person name="Ramirez L."/>
            <person name="Alfaro M."/>
            <person name="Sun H."/>
            <person name="Tritt A."/>
            <person name="Yoshinaga Y."/>
            <person name="Zwiers L.-H."/>
            <person name="Turgeon B."/>
            <person name="Goodwin S."/>
            <person name="Spatafora J."/>
            <person name="Crous P."/>
            <person name="Grigoriev I."/>
        </authorList>
    </citation>
    <scope>NUCLEOTIDE SEQUENCE</scope>
    <source>
        <strain evidence="10">CBS 123094</strain>
    </source>
</reference>
<dbReference type="Gene3D" id="3.40.50.200">
    <property type="entry name" value="Peptidase S8/S53 domain"/>
    <property type="match status" value="1"/>
</dbReference>
<dbReference type="OrthoDB" id="206201at2759"/>
<proteinExistence type="inferred from homology"/>
<dbReference type="InterPro" id="IPR000209">
    <property type="entry name" value="Peptidase_S8/S53_dom"/>
</dbReference>
<dbReference type="InterPro" id="IPR015500">
    <property type="entry name" value="Peptidase_S8_subtilisin-rel"/>
</dbReference>
<dbReference type="InterPro" id="IPR036852">
    <property type="entry name" value="Peptidase_S8/S53_dom_sf"/>
</dbReference>
<dbReference type="Proteomes" id="UP000799779">
    <property type="component" value="Unassembled WGS sequence"/>
</dbReference>
<dbReference type="CDD" id="cd04077">
    <property type="entry name" value="Peptidases_S8_PCSK9_ProteinaseK_like"/>
    <property type="match status" value="1"/>
</dbReference>
<dbReference type="PROSITE" id="PS51892">
    <property type="entry name" value="SUBTILASE"/>
    <property type="match status" value="1"/>
</dbReference>
<dbReference type="Gene3D" id="3.30.70.80">
    <property type="entry name" value="Peptidase S8 propeptide/proteinase inhibitor I9"/>
    <property type="match status" value="1"/>
</dbReference>
<keyword evidence="3 7" id="KW-0732">Signal</keyword>
<accession>A0A6A5W442</accession>
<evidence type="ECO:0000256" key="7">
    <source>
        <dbReference type="SAM" id="SignalP"/>
    </source>
</evidence>
<dbReference type="InterPro" id="IPR010259">
    <property type="entry name" value="S8pro/Inhibitor_I9"/>
</dbReference>
<sequence>MQAFTRLLALAAAALPFLATAAPVFTAPADEIVPGKYIVQLRPDVDISTIATHILNVREIHARNIARREVSEEETGGIEHEYSFGDFHGYSGSFDAATIAELEALDEVLVIEPDTIMTTLVTATQPAAPWGLASISSRTNGATSYVYDDSAGNGTFNYVVDTGIRLTHTQFQGRAKWGYNAVNTINEDNNGHGTHVSGTIAGSTYGVAKKATLVAVKVFEGNSGQTSTVISGFTWAVNDIVAKGLQSLAVINMSLGGAGSTIWDAAITLAWNQGVLAVVAAGNENTLASTRSPARSPEAITIGNIQSNDARYPGVQGSNYGPAVDLFAPGTAILSSYRTSDTATQSLTGTSMAAPHVAGLVSYLRALEGGTTGVSAAVIKARVLALGTKGRVTDAKESANLLAFNGAGE</sequence>
<feature type="domain" description="Inhibitor I9" evidence="9">
    <location>
        <begin position="36"/>
        <end position="119"/>
    </location>
</feature>
<dbReference type="InterPro" id="IPR050131">
    <property type="entry name" value="Peptidase_S8_subtilisin-like"/>
</dbReference>
<dbReference type="Pfam" id="PF00082">
    <property type="entry name" value="Peptidase_S8"/>
    <property type="match status" value="1"/>
</dbReference>
<dbReference type="GO" id="GO:0006508">
    <property type="term" value="P:proteolysis"/>
    <property type="evidence" value="ECO:0007669"/>
    <property type="project" value="UniProtKB-KW"/>
</dbReference>
<keyword evidence="4 6" id="KW-0378">Hydrolase</keyword>
<name>A0A6A5W442_9PLEO</name>
<keyword evidence="11" id="KW-1185">Reference proteome</keyword>
<dbReference type="InterPro" id="IPR034193">
    <property type="entry name" value="PCSK9_ProteinaseK-like"/>
</dbReference>
<feature type="active site" description="Charge relay system" evidence="6">
    <location>
        <position position="192"/>
    </location>
</feature>
<dbReference type="Pfam" id="PF05922">
    <property type="entry name" value="Inhibitor_I9"/>
    <property type="match status" value="1"/>
</dbReference>
<gene>
    <name evidence="10" type="ORF">P154DRAFT_448901</name>
</gene>
<evidence type="ECO:0000259" key="8">
    <source>
        <dbReference type="Pfam" id="PF00082"/>
    </source>
</evidence>
<dbReference type="AlphaFoldDB" id="A0A6A5W442"/>
<feature type="active site" description="Charge relay system" evidence="6">
    <location>
        <position position="161"/>
    </location>
</feature>
<dbReference type="InterPro" id="IPR023828">
    <property type="entry name" value="Peptidase_S8_Ser-AS"/>
</dbReference>
<feature type="domain" description="Peptidase S8/S53" evidence="8">
    <location>
        <begin position="159"/>
        <end position="370"/>
    </location>
</feature>
<dbReference type="PROSITE" id="PS00138">
    <property type="entry name" value="SUBTILASE_SER"/>
    <property type="match status" value="1"/>
</dbReference>
<evidence type="ECO:0000259" key="9">
    <source>
        <dbReference type="Pfam" id="PF05922"/>
    </source>
</evidence>
<evidence type="ECO:0000256" key="2">
    <source>
        <dbReference type="ARBA" id="ARBA00022670"/>
    </source>
</evidence>
<protein>
    <submittedName>
        <fullName evidence="10">Subtilisin-like protein</fullName>
    </submittedName>
</protein>
<evidence type="ECO:0000256" key="4">
    <source>
        <dbReference type="ARBA" id="ARBA00022801"/>
    </source>
</evidence>
<dbReference type="GO" id="GO:0004252">
    <property type="term" value="F:serine-type endopeptidase activity"/>
    <property type="evidence" value="ECO:0007669"/>
    <property type="project" value="UniProtKB-UniRule"/>
</dbReference>
<feature type="active site" description="Charge relay system" evidence="6">
    <location>
        <position position="351"/>
    </location>
</feature>
<feature type="signal peptide" evidence="7">
    <location>
        <begin position="1"/>
        <end position="21"/>
    </location>
</feature>
<evidence type="ECO:0000256" key="5">
    <source>
        <dbReference type="ARBA" id="ARBA00022825"/>
    </source>
</evidence>
<feature type="chain" id="PRO_5025418047" evidence="7">
    <location>
        <begin position="22"/>
        <end position="409"/>
    </location>
</feature>
<dbReference type="SUPFAM" id="SSF52743">
    <property type="entry name" value="Subtilisin-like"/>
    <property type="match status" value="1"/>
</dbReference>
<dbReference type="InterPro" id="IPR022398">
    <property type="entry name" value="Peptidase_S8_His-AS"/>
</dbReference>
<evidence type="ECO:0000256" key="6">
    <source>
        <dbReference type="PROSITE-ProRule" id="PRU01240"/>
    </source>
</evidence>
<dbReference type="PROSITE" id="PS00137">
    <property type="entry name" value="SUBTILASE_HIS"/>
    <property type="match status" value="1"/>
</dbReference>
<comment type="similarity">
    <text evidence="1 6">Belongs to the peptidase S8 family.</text>
</comment>
<keyword evidence="5 6" id="KW-0720">Serine protease</keyword>
<dbReference type="EMBL" id="ML977679">
    <property type="protein sequence ID" value="KAF1993915.1"/>
    <property type="molecule type" value="Genomic_DNA"/>
</dbReference>
<evidence type="ECO:0000256" key="3">
    <source>
        <dbReference type="ARBA" id="ARBA00022729"/>
    </source>
</evidence>
<dbReference type="InterPro" id="IPR037045">
    <property type="entry name" value="S8pro/Inhibitor_I9_sf"/>
</dbReference>
<dbReference type="GO" id="GO:0005576">
    <property type="term" value="C:extracellular region"/>
    <property type="evidence" value="ECO:0007669"/>
    <property type="project" value="UniProtKB-ARBA"/>
</dbReference>
<organism evidence="10 11">
    <name type="scientific">Amniculicola lignicola CBS 123094</name>
    <dbReference type="NCBI Taxonomy" id="1392246"/>
    <lineage>
        <taxon>Eukaryota</taxon>
        <taxon>Fungi</taxon>
        <taxon>Dikarya</taxon>
        <taxon>Ascomycota</taxon>
        <taxon>Pezizomycotina</taxon>
        <taxon>Dothideomycetes</taxon>
        <taxon>Pleosporomycetidae</taxon>
        <taxon>Pleosporales</taxon>
        <taxon>Amniculicolaceae</taxon>
        <taxon>Amniculicola</taxon>
    </lineage>
</organism>
<evidence type="ECO:0000256" key="1">
    <source>
        <dbReference type="ARBA" id="ARBA00011073"/>
    </source>
</evidence>
<evidence type="ECO:0000313" key="10">
    <source>
        <dbReference type="EMBL" id="KAF1993915.1"/>
    </source>
</evidence>
<evidence type="ECO:0000313" key="11">
    <source>
        <dbReference type="Proteomes" id="UP000799779"/>
    </source>
</evidence>
<dbReference type="PANTHER" id="PTHR43806">
    <property type="entry name" value="PEPTIDASE S8"/>
    <property type="match status" value="1"/>
</dbReference>
<dbReference type="PRINTS" id="PR00723">
    <property type="entry name" value="SUBTILISIN"/>
</dbReference>
<dbReference type="FunFam" id="3.40.50.200:FF:000014">
    <property type="entry name" value="Proteinase K"/>
    <property type="match status" value="1"/>
</dbReference>
<dbReference type="SUPFAM" id="SSF54897">
    <property type="entry name" value="Protease propeptides/inhibitors"/>
    <property type="match status" value="1"/>
</dbReference>
<dbReference type="PANTHER" id="PTHR43806:SF58">
    <property type="entry name" value="ALKALINE PROTEASE 1-RELATED"/>
    <property type="match status" value="1"/>
</dbReference>
<keyword evidence="2 6" id="KW-0645">Protease</keyword>